<name>A0A8S9KGX3_BRACR</name>
<proteinExistence type="predicted"/>
<dbReference type="EMBL" id="QGKY02000164">
    <property type="protein sequence ID" value="KAF2592686.1"/>
    <property type="molecule type" value="Genomic_DNA"/>
</dbReference>
<evidence type="ECO:0000256" key="1">
    <source>
        <dbReference type="SAM" id="MobiDB-lite"/>
    </source>
</evidence>
<protein>
    <submittedName>
        <fullName evidence="2">Uncharacterized protein</fullName>
    </submittedName>
</protein>
<dbReference type="AlphaFoldDB" id="A0A8S9KGX3"/>
<evidence type="ECO:0000313" key="2">
    <source>
        <dbReference type="EMBL" id="KAF2592686.1"/>
    </source>
</evidence>
<comment type="caution">
    <text evidence="2">The sequence shown here is derived from an EMBL/GenBank/DDBJ whole genome shotgun (WGS) entry which is preliminary data.</text>
</comment>
<gene>
    <name evidence="2" type="ORF">F2Q70_00043870</name>
</gene>
<reference evidence="2" key="1">
    <citation type="submission" date="2019-12" db="EMBL/GenBank/DDBJ databases">
        <title>Genome sequencing and annotation of Brassica cretica.</title>
        <authorList>
            <person name="Studholme D.J."/>
            <person name="Sarris P.F."/>
        </authorList>
    </citation>
    <scope>NUCLEOTIDE SEQUENCE</scope>
    <source>
        <strain evidence="2">PFS-102/07</strain>
        <tissue evidence="2">Leaf</tissue>
    </source>
</reference>
<organism evidence="2">
    <name type="scientific">Brassica cretica</name>
    <name type="common">Mustard</name>
    <dbReference type="NCBI Taxonomy" id="69181"/>
    <lineage>
        <taxon>Eukaryota</taxon>
        <taxon>Viridiplantae</taxon>
        <taxon>Streptophyta</taxon>
        <taxon>Embryophyta</taxon>
        <taxon>Tracheophyta</taxon>
        <taxon>Spermatophyta</taxon>
        <taxon>Magnoliopsida</taxon>
        <taxon>eudicotyledons</taxon>
        <taxon>Gunneridae</taxon>
        <taxon>Pentapetalae</taxon>
        <taxon>rosids</taxon>
        <taxon>malvids</taxon>
        <taxon>Brassicales</taxon>
        <taxon>Brassicaceae</taxon>
        <taxon>Brassiceae</taxon>
        <taxon>Brassica</taxon>
    </lineage>
</organism>
<sequence>MATDLSSNTCTNIGDQSSSLTSLFDEGLVSVTFDVHPTASDIPFFLHVSQSRPINKRVFIVDTHHCSLSNTILRESITNYVDLPILIAYLKAGYCIEHRQSPIVEVLESSWGRHVLFDQKLQVWKKRTRLYQPKDALFTHISSVRAPKFCRERAGHRWKWGEESRGPAQGDLADPPTLSGAEPGEDSVRSGGR</sequence>
<feature type="region of interest" description="Disordered" evidence="1">
    <location>
        <begin position="160"/>
        <end position="193"/>
    </location>
</feature>
<accession>A0A8S9KGX3</accession>